<proteinExistence type="predicted"/>
<sequence length="574" mass="62118">MGDAGTGEWVALVAGRPGGRRHNLGLRAGGTQTHADRVPCTALEQVAKRKRPHADPEPHAVANWLCSAFEIGGRFGPEAVACLRQLAKARAREFPARLRPAVQRASFPPRGVGWQVQVRMLLRGDRLLASGLEVGGRFDRQAVALLRRLAHARRAVKIGDARFALAGLGIAFCFATALGFATAWADERLEQEPPLGCTAGVAFFRLPRSEPSPLRFELPPAAEFGSAGDPADLHELLAAACELHTDGETGLMGGATTRRGRSPPTCRCDPGRRFPGPRVKQDPTKARAWLTASHSDEAYVLAPEAMQIALRRRSIHSHLDLLLTSNCVNTMPGCGRPLGPLRNGGDHGIACPRTGLLAQRAKIVGHAWVRVARGEAIGPDVPQQWLTHTMAPGVASDYCHPFDMVVLGSEVGGRLGTRAQGFRARPRSPPQAACSTRPPPGRGYRLGWTLSVAVQRWHVAALRGDGHDIFSAISWLHRIPPYVECIGNLRVEIIRKPLRVLNFVLCCWHAPPAGIDYSWLRPDRISGDALVLGAWCLSGQVRGVLSLRSDWSCGDAGNHWRHQLGTRQAAARAG</sequence>
<accession>A0A1Q9EEA1</accession>
<comment type="caution">
    <text evidence="2">The sequence shown here is derived from an EMBL/GenBank/DDBJ whole genome shotgun (WGS) entry which is preliminary data.</text>
</comment>
<protein>
    <submittedName>
        <fullName evidence="2">Uncharacterized protein</fullName>
    </submittedName>
</protein>
<evidence type="ECO:0000313" key="3">
    <source>
        <dbReference type="Proteomes" id="UP000186817"/>
    </source>
</evidence>
<keyword evidence="1" id="KW-0812">Transmembrane</keyword>
<organism evidence="2 3">
    <name type="scientific">Symbiodinium microadriaticum</name>
    <name type="common">Dinoflagellate</name>
    <name type="synonym">Zooxanthella microadriatica</name>
    <dbReference type="NCBI Taxonomy" id="2951"/>
    <lineage>
        <taxon>Eukaryota</taxon>
        <taxon>Sar</taxon>
        <taxon>Alveolata</taxon>
        <taxon>Dinophyceae</taxon>
        <taxon>Suessiales</taxon>
        <taxon>Symbiodiniaceae</taxon>
        <taxon>Symbiodinium</taxon>
    </lineage>
</organism>
<gene>
    <name evidence="2" type="ORF">AK812_SmicGene10997</name>
</gene>
<dbReference type="AlphaFoldDB" id="A0A1Q9EEA1"/>
<name>A0A1Q9EEA1_SYMMI</name>
<reference evidence="2 3" key="1">
    <citation type="submission" date="2016-02" db="EMBL/GenBank/DDBJ databases">
        <title>Genome analysis of coral dinoflagellate symbionts highlights evolutionary adaptations to a symbiotic lifestyle.</title>
        <authorList>
            <person name="Aranda M."/>
            <person name="Li Y."/>
            <person name="Liew Y.J."/>
            <person name="Baumgarten S."/>
            <person name="Simakov O."/>
            <person name="Wilson M."/>
            <person name="Piel J."/>
            <person name="Ashoor H."/>
            <person name="Bougouffa S."/>
            <person name="Bajic V.B."/>
            <person name="Ryu T."/>
            <person name="Ravasi T."/>
            <person name="Bayer T."/>
            <person name="Micklem G."/>
            <person name="Kim H."/>
            <person name="Bhak J."/>
            <person name="Lajeunesse T.C."/>
            <person name="Voolstra C.R."/>
        </authorList>
    </citation>
    <scope>NUCLEOTIDE SEQUENCE [LARGE SCALE GENOMIC DNA]</scope>
    <source>
        <strain evidence="2 3">CCMP2467</strain>
    </source>
</reference>
<dbReference type="EMBL" id="LSRX01000176">
    <property type="protein sequence ID" value="OLQ05739.1"/>
    <property type="molecule type" value="Genomic_DNA"/>
</dbReference>
<keyword evidence="1" id="KW-0472">Membrane</keyword>
<evidence type="ECO:0000313" key="2">
    <source>
        <dbReference type="EMBL" id="OLQ05739.1"/>
    </source>
</evidence>
<keyword evidence="1" id="KW-1133">Transmembrane helix</keyword>
<evidence type="ECO:0000256" key="1">
    <source>
        <dbReference type="SAM" id="Phobius"/>
    </source>
</evidence>
<keyword evidence="3" id="KW-1185">Reference proteome</keyword>
<dbReference type="Proteomes" id="UP000186817">
    <property type="component" value="Unassembled WGS sequence"/>
</dbReference>
<feature type="transmembrane region" description="Helical" evidence="1">
    <location>
        <begin position="163"/>
        <end position="185"/>
    </location>
</feature>